<dbReference type="Pfam" id="PF06612">
    <property type="entry name" value="DUF1146"/>
    <property type="match status" value="1"/>
</dbReference>
<dbReference type="RefSeq" id="WP_153728112.1">
    <property type="nucleotide sequence ID" value="NZ_WJNH01000004.1"/>
</dbReference>
<keyword evidence="1" id="KW-1133">Transmembrane helix</keyword>
<keyword evidence="3" id="KW-1185">Reference proteome</keyword>
<proteinExistence type="predicted"/>
<protein>
    <submittedName>
        <fullName evidence="2">DUF1146 domain-containing protein</fullName>
    </submittedName>
</protein>
<feature type="transmembrane region" description="Helical" evidence="1">
    <location>
        <begin position="47"/>
        <end position="69"/>
    </location>
</feature>
<organism evidence="2 3">
    <name type="scientific">Salinibacillus xinjiangensis</name>
    <dbReference type="NCBI Taxonomy" id="1229268"/>
    <lineage>
        <taxon>Bacteria</taxon>
        <taxon>Bacillati</taxon>
        <taxon>Bacillota</taxon>
        <taxon>Bacilli</taxon>
        <taxon>Bacillales</taxon>
        <taxon>Bacillaceae</taxon>
        <taxon>Salinibacillus</taxon>
    </lineage>
</organism>
<accession>A0A6G1X5M3</accession>
<evidence type="ECO:0000313" key="2">
    <source>
        <dbReference type="EMBL" id="MRG86180.1"/>
    </source>
</evidence>
<evidence type="ECO:0000313" key="3">
    <source>
        <dbReference type="Proteomes" id="UP000480185"/>
    </source>
</evidence>
<reference evidence="2 3" key="1">
    <citation type="submission" date="2019-11" db="EMBL/GenBank/DDBJ databases">
        <authorList>
            <person name="Li J."/>
        </authorList>
    </citation>
    <scope>NUCLEOTIDE SEQUENCE [LARGE SCALE GENOMIC DNA]</scope>
    <source>
        <strain evidence="2 3">J4</strain>
    </source>
</reference>
<dbReference type="EMBL" id="WJNH01000004">
    <property type="protein sequence ID" value="MRG86180.1"/>
    <property type="molecule type" value="Genomic_DNA"/>
</dbReference>
<dbReference type="NCBIfam" id="TIGR02327">
    <property type="entry name" value="int_mem_ywzB"/>
    <property type="match status" value="1"/>
</dbReference>
<name>A0A6G1X5M3_9BACI</name>
<keyword evidence="1" id="KW-0472">Membrane</keyword>
<keyword evidence="1" id="KW-0812">Transmembrane</keyword>
<dbReference type="AlphaFoldDB" id="A0A6G1X5M3"/>
<dbReference type="InterPro" id="IPR009526">
    <property type="entry name" value="DUF1146"/>
</dbReference>
<gene>
    <name evidence="2" type="ORF">GH754_07560</name>
</gene>
<feature type="transmembrane region" description="Helical" evidence="1">
    <location>
        <begin position="6"/>
        <end position="27"/>
    </location>
</feature>
<dbReference type="OrthoDB" id="1651016at2"/>
<evidence type="ECO:0000256" key="1">
    <source>
        <dbReference type="SAM" id="Phobius"/>
    </source>
</evidence>
<comment type="caution">
    <text evidence="2">The sequence shown here is derived from an EMBL/GenBank/DDBJ whole genome shotgun (WGS) entry which is preliminary data.</text>
</comment>
<sequence>MTEAIGMSAFTGIISHIIFFVVTWKVLEGLRIEQFFKKGKVMEARILFILVCITIGATASNFFLDILSWSQDLVYLF</sequence>
<dbReference type="Proteomes" id="UP000480185">
    <property type="component" value="Unassembled WGS sequence"/>
</dbReference>